<dbReference type="Pfam" id="PF07776">
    <property type="entry name" value="zf-AD"/>
    <property type="match status" value="1"/>
</dbReference>
<accession>A0A6P7HAD1</accession>
<dbReference type="SMART" id="SM00868">
    <property type="entry name" value="zf-AD"/>
    <property type="match status" value="1"/>
</dbReference>
<feature type="domain" description="C2H2-type" evidence="12">
    <location>
        <begin position="354"/>
        <end position="382"/>
    </location>
</feature>
<evidence type="ECO:0000256" key="11">
    <source>
        <dbReference type="PROSITE-ProRule" id="PRU01263"/>
    </source>
</evidence>
<sequence>MRIPGKVLRELTKRKLKNVCRICITGRKYMRNIYKTKIPKMLKACYFSEITENDDLPNKICESCILSITKIYNFKKNVEYNARVLREIVLNEPNIFSYNRIVGNDDNNENIDVTLDKSLTENTYCIEEALPSFINNPPPVISRHSNKPEFLTSLSLDSFQIYTEDVPPLIPIQDNNKSVSTDSVFQDLPQDAPPLVPIKNPDVKNLVNVLPNFEYMCFICSEKFQDVTGLKEHTIKCKSKYFQCSVCRKKFSERKKLINHLKGHKIIKDHICKICGKKYANPSTFRIHRMSHTGERPFKCTICSKGFVRWAEVKLHMNTHEDKRPFSCDICQKAFKSRSNLERHKRIHLGIEPYVCTYCPKSYKQLVNLTAHIRTYHTNERPFLCNVCGKGYITSSRLNRHMLSHSGYKQFKCKVCPKSYTNRTDFLSHECYHQGKNVDDLKKYSCDKCSLKFFYRCRLIKHQKTHEKTLEDNICSEVISRHLISDHGISLSTEDTTVNDEEIVVAKNTTIYSITE</sequence>
<organism evidence="16">
    <name type="scientific">Diabrotica virgifera virgifera</name>
    <name type="common">western corn rootworm</name>
    <dbReference type="NCBI Taxonomy" id="50390"/>
    <lineage>
        <taxon>Eukaryota</taxon>
        <taxon>Metazoa</taxon>
        <taxon>Ecdysozoa</taxon>
        <taxon>Arthropoda</taxon>
        <taxon>Hexapoda</taxon>
        <taxon>Insecta</taxon>
        <taxon>Pterygota</taxon>
        <taxon>Neoptera</taxon>
        <taxon>Endopterygota</taxon>
        <taxon>Coleoptera</taxon>
        <taxon>Polyphaga</taxon>
        <taxon>Cucujiformia</taxon>
        <taxon>Chrysomeloidea</taxon>
        <taxon>Chrysomelidae</taxon>
        <taxon>Galerucinae</taxon>
        <taxon>Diabroticina</taxon>
        <taxon>Diabroticites</taxon>
        <taxon>Diabrotica</taxon>
    </lineage>
</organism>
<dbReference type="PANTHER" id="PTHR24394:SF29">
    <property type="entry name" value="MYONEURIN"/>
    <property type="match status" value="1"/>
</dbReference>
<dbReference type="KEGG" id="dvv:114349451"/>
<evidence type="ECO:0000256" key="10">
    <source>
        <dbReference type="PROSITE-ProRule" id="PRU00042"/>
    </source>
</evidence>
<keyword evidence="3 11" id="KW-0479">Metal-binding</keyword>
<dbReference type="GO" id="GO:0008270">
    <property type="term" value="F:zinc ion binding"/>
    <property type="evidence" value="ECO:0007669"/>
    <property type="project" value="UniProtKB-UniRule"/>
</dbReference>
<dbReference type="PROSITE" id="PS51915">
    <property type="entry name" value="ZAD"/>
    <property type="match status" value="1"/>
</dbReference>
<dbReference type="RefSeq" id="XP_028155632.1">
    <property type="nucleotide sequence ID" value="XM_028299831.1"/>
</dbReference>
<evidence type="ECO:0000259" key="13">
    <source>
        <dbReference type="PROSITE" id="PS51915"/>
    </source>
</evidence>
<feature type="binding site" evidence="11">
    <location>
        <position position="61"/>
    </location>
    <ligand>
        <name>Zn(2+)</name>
        <dbReference type="ChEBI" id="CHEBI:29105"/>
    </ligand>
</feature>
<feature type="domain" description="C2H2-type" evidence="12">
    <location>
        <begin position="270"/>
        <end position="297"/>
    </location>
</feature>
<dbReference type="InParanoid" id="A0A6P7HAD1"/>
<feature type="domain" description="C2H2-type" evidence="12">
    <location>
        <begin position="326"/>
        <end position="353"/>
    </location>
</feature>
<feature type="domain" description="C2H2-type" evidence="12">
    <location>
        <begin position="444"/>
        <end position="471"/>
    </location>
</feature>
<dbReference type="OrthoDB" id="7734462at2759"/>
<dbReference type="InterPro" id="IPR013087">
    <property type="entry name" value="Znf_C2H2_type"/>
</dbReference>
<dbReference type="FunFam" id="3.30.160.60:FF:000193">
    <property type="entry name" value="Zinc finger protein 300"/>
    <property type="match status" value="1"/>
</dbReference>
<keyword evidence="8" id="KW-0804">Transcription</keyword>
<reference evidence="16" key="1">
    <citation type="submission" date="2025-04" db="UniProtKB">
        <authorList>
            <consortium name="RefSeq"/>
        </authorList>
    </citation>
    <scope>IDENTIFICATION</scope>
    <source>
        <tissue evidence="16">Whole insect</tissue>
    </source>
</reference>
<feature type="domain" description="C2H2-type" evidence="12">
    <location>
        <begin position="411"/>
        <end position="438"/>
    </location>
</feature>
<dbReference type="SUPFAM" id="SSF57667">
    <property type="entry name" value="beta-beta-alpha zinc fingers"/>
    <property type="match status" value="5"/>
</dbReference>
<keyword evidence="7" id="KW-0805">Transcription regulation</keyword>
<comment type="subcellular location">
    <subcellularLocation>
        <location evidence="1">Nucleus</location>
    </subcellularLocation>
</comment>
<gene>
    <name evidence="16" type="primary">LOC114349451</name>
</gene>
<dbReference type="SUPFAM" id="SSF57716">
    <property type="entry name" value="Glucocorticoid receptor-like (DNA-binding domain)"/>
    <property type="match status" value="1"/>
</dbReference>
<dbReference type="SMART" id="SM00355">
    <property type="entry name" value="ZnF_C2H2"/>
    <property type="match status" value="9"/>
</dbReference>
<dbReference type="FunFam" id="3.30.160.60:FF:000303">
    <property type="entry name" value="Zinc finger protein 41"/>
    <property type="match status" value="1"/>
</dbReference>
<evidence type="ECO:0000313" key="16">
    <source>
        <dbReference type="RefSeq" id="XP_028155632.1"/>
    </source>
</evidence>
<dbReference type="FunFam" id="3.30.160.60:FF:000202">
    <property type="entry name" value="Zinc finger protein 574"/>
    <property type="match status" value="1"/>
</dbReference>
<evidence type="ECO:0000256" key="3">
    <source>
        <dbReference type="ARBA" id="ARBA00022723"/>
    </source>
</evidence>
<evidence type="ECO:0000256" key="2">
    <source>
        <dbReference type="ARBA" id="ARBA00006991"/>
    </source>
</evidence>
<evidence type="ECO:0000256" key="6">
    <source>
        <dbReference type="ARBA" id="ARBA00022833"/>
    </source>
</evidence>
<dbReference type="InterPro" id="IPR036236">
    <property type="entry name" value="Znf_C2H2_sf"/>
</dbReference>
<protein>
    <submittedName>
        <fullName evidence="16">Zinc finger protein 70-like</fullName>
    </submittedName>
</protein>
<feature type="binding site" evidence="11">
    <location>
        <position position="64"/>
    </location>
    <ligand>
        <name>Zn(2+)</name>
        <dbReference type="ChEBI" id="CHEBI:29105"/>
    </ligand>
</feature>
<keyword evidence="5 10" id="KW-0863">Zinc-finger</keyword>
<dbReference type="Proteomes" id="UP001652700">
    <property type="component" value="Unplaced"/>
</dbReference>
<evidence type="ECO:0000256" key="8">
    <source>
        <dbReference type="ARBA" id="ARBA00023163"/>
    </source>
</evidence>
<dbReference type="Gene3D" id="3.40.1800.20">
    <property type="match status" value="1"/>
</dbReference>
<evidence type="ECO:0000256" key="4">
    <source>
        <dbReference type="ARBA" id="ARBA00022737"/>
    </source>
</evidence>
<feature type="binding site" evidence="11">
    <location>
        <position position="23"/>
    </location>
    <ligand>
        <name>Zn(2+)</name>
        <dbReference type="ChEBI" id="CHEBI:29105"/>
    </ligand>
</feature>
<evidence type="ECO:0000256" key="9">
    <source>
        <dbReference type="ARBA" id="ARBA00023242"/>
    </source>
</evidence>
<keyword evidence="4" id="KW-0677">Repeat</keyword>
<evidence type="ECO:0000256" key="5">
    <source>
        <dbReference type="ARBA" id="ARBA00022771"/>
    </source>
</evidence>
<dbReference type="PROSITE" id="PS50157">
    <property type="entry name" value="ZINC_FINGER_C2H2_2"/>
    <property type="match status" value="8"/>
</dbReference>
<proteinExistence type="inferred from homology"/>
<evidence type="ECO:0000313" key="15">
    <source>
        <dbReference type="Proteomes" id="UP001652700"/>
    </source>
</evidence>
<dbReference type="InterPro" id="IPR012934">
    <property type="entry name" value="Znf_AD"/>
</dbReference>
<dbReference type="GeneID" id="114349451"/>
<dbReference type="AlphaFoldDB" id="A0A6P7HAD1"/>
<dbReference type="FunFam" id="3.30.160.60:FF:000624">
    <property type="entry name" value="zinc finger protein 697"/>
    <property type="match status" value="1"/>
</dbReference>
<keyword evidence="9" id="KW-0539">Nucleus</keyword>
<evidence type="ECO:0000313" key="14">
    <source>
        <dbReference type="EnsemblMetazoa" id="XP_028155632.1"/>
    </source>
</evidence>
<name>A0A6P7HAD1_DIAVI</name>
<reference evidence="14" key="2">
    <citation type="submission" date="2025-05" db="UniProtKB">
        <authorList>
            <consortium name="EnsemblMetazoa"/>
        </authorList>
    </citation>
    <scope>IDENTIFICATION</scope>
</reference>
<dbReference type="GO" id="GO:0005634">
    <property type="term" value="C:nucleus"/>
    <property type="evidence" value="ECO:0007669"/>
    <property type="project" value="UniProtKB-SubCell"/>
</dbReference>
<dbReference type="GO" id="GO:0000981">
    <property type="term" value="F:DNA-binding transcription factor activity, RNA polymerase II-specific"/>
    <property type="evidence" value="ECO:0007669"/>
    <property type="project" value="TreeGrafter"/>
</dbReference>
<dbReference type="GO" id="GO:1990837">
    <property type="term" value="F:sequence-specific double-stranded DNA binding"/>
    <property type="evidence" value="ECO:0007669"/>
    <property type="project" value="UniProtKB-ARBA"/>
</dbReference>
<evidence type="ECO:0000259" key="12">
    <source>
        <dbReference type="PROSITE" id="PS50157"/>
    </source>
</evidence>
<dbReference type="GO" id="GO:0032502">
    <property type="term" value="P:developmental process"/>
    <property type="evidence" value="ECO:0007669"/>
    <property type="project" value="UniProtKB-ARBA"/>
</dbReference>
<dbReference type="PROSITE" id="PS00028">
    <property type="entry name" value="ZINC_FINGER_C2H2_1"/>
    <property type="match status" value="7"/>
</dbReference>
<dbReference type="Pfam" id="PF00096">
    <property type="entry name" value="zf-C2H2"/>
    <property type="match status" value="6"/>
</dbReference>
<dbReference type="PANTHER" id="PTHR24394">
    <property type="entry name" value="ZINC FINGER PROTEIN"/>
    <property type="match status" value="1"/>
</dbReference>
<feature type="domain" description="C2H2-type" evidence="12">
    <location>
        <begin position="242"/>
        <end position="269"/>
    </location>
</feature>
<dbReference type="Gene3D" id="3.30.160.60">
    <property type="entry name" value="Classic Zinc Finger"/>
    <property type="match status" value="7"/>
</dbReference>
<evidence type="ECO:0000256" key="7">
    <source>
        <dbReference type="ARBA" id="ARBA00023015"/>
    </source>
</evidence>
<feature type="binding site" evidence="11">
    <location>
        <position position="20"/>
    </location>
    <ligand>
        <name>Zn(2+)</name>
        <dbReference type="ChEBI" id="CHEBI:29105"/>
    </ligand>
</feature>
<evidence type="ECO:0000256" key="1">
    <source>
        <dbReference type="ARBA" id="ARBA00004123"/>
    </source>
</evidence>
<comment type="similarity">
    <text evidence="2">Belongs to the krueppel C2H2-type zinc-finger protein family.</text>
</comment>
<keyword evidence="6 11" id="KW-0862">Zinc</keyword>
<dbReference type="EnsemblMetazoa" id="XM_028299831.1">
    <property type="protein sequence ID" value="XP_028155632.1"/>
    <property type="gene ID" value="LOC114349451"/>
</dbReference>
<feature type="domain" description="ZAD" evidence="13">
    <location>
        <begin position="18"/>
        <end position="88"/>
    </location>
</feature>
<keyword evidence="15" id="KW-1185">Reference proteome</keyword>
<feature type="domain" description="C2H2-type" evidence="12">
    <location>
        <begin position="298"/>
        <end position="325"/>
    </location>
</feature>
<feature type="domain" description="C2H2-type" evidence="12">
    <location>
        <begin position="383"/>
        <end position="410"/>
    </location>
</feature>